<sequence>MAVNLKITRHDESTLGVGAGDVEIFEYVYRPSMPAFEGPKPYLHPVRTLAGNVVTAYRPHDHRWHKGIQMTASDVSGQNFWGGGTYVRGQGYVDLPNVGTMRHEGFTISEEGPERIRFGERLSWHTQAGEHWVDEVRMFTVRDVDAAAWALDFATTLTNVRTEPLVLGSPTTHGRPLAGYTGLFWRGPRAFTDGDVIAADGLGGPDMMGKPARWLAYVGQHDEVDGASTLLFLDHPGNKNTHWFVRNTPFPAVNPSFAFFDPVELVPADTLDLRYRVVIVDGAWDSGRLQSYVEEHPW</sequence>
<dbReference type="Pfam" id="PF14100">
    <property type="entry name" value="DUF6807"/>
    <property type="match status" value="1"/>
</dbReference>
<name>A0ABX2F3R6_9PSEU</name>
<dbReference type="EMBL" id="JAAATY010000006">
    <property type="protein sequence ID" value="NRN65552.1"/>
    <property type="molecule type" value="Genomic_DNA"/>
</dbReference>
<gene>
    <name evidence="1" type="ORF">GC106_27630</name>
</gene>
<accession>A0ABX2F3R6</accession>
<dbReference type="RefSeq" id="WP_173129719.1">
    <property type="nucleotide sequence ID" value="NZ_CBCSGW010000032.1"/>
</dbReference>
<organism evidence="1 2">
    <name type="scientific">Kibdelosporangium persicum</name>
    <dbReference type="NCBI Taxonomy" id="2698649"/>
    <lineage>
        <taxon>Bacteria</taxon>
        <taxon>Bacillati</taxon>
        <taxon>Actinomycetota</taxon>
        <taxon>Actinomycetes</taxon>
        <taxon>Pseudonocardiales</taxon>
        <taxon>Pseudonocardiaceae</taxon>
        <taxon>Kibdelosporangium</taxon>
    </lineage>
</organism>
<dbReference type="Proteomes" id="UP000763557">
    <property type="component" value="Unassembled WGS sequence"/>
</dbReference>
<keyword evidence="2" id="KW-1185">Reference proteome</keyword>
<dbReference type="InterPro" id="IPR029475">
    <property type="entry name" value="DUF6807"/>
</dbReference>
<evidence type="ECO:0000313" key="2">
    <source>
        <dbReference type="Proteomes" id="UP000763557"/>
    </source>
</evidence>
<comment type="caution">
    <text evidence="1">The sequence shown here is derived from an EMBL/GenBank/DDBJ whole genome shotgun (WGS) entry which is preliminary data.</text>
</comment>
<reference evidence="1 2" key="1">
    <citation type="submission" date="2020-01" db="EMBL/GenBank/DDBJ databases">
        <title>Kibdelosporangium persica a novel Actinomycetes from a hot desert in Iran.</title>
        <authorList>
            <person name="Safaei N."/>
            <person name="Zaburannyi N."/>
            <person name="Mueller R."/>
            <person name="Wink J."/>
        </authorList>
    </citation>
    <scope>NUCLEOTIDE SEQUENCE [LARGE SCALE GENOMIC DNA]</scope>
    <source>
        <strain evidence="1 2">4NS15</strain>
    </source>
</reference>
<evidence type="ECO:0000313" key="1">
    <source>
        <dbReference type="EMBL" id="NRN65552.1"/>
    </source>
</evidence>
<proteinExistence type="predicted"/>
<protein>
    <submittedName>
        <fullName evidence="1">Methane oxygenase PmoA</fullName>
    </submittedName>
</protein>